<dbReference type="SUPFAM" id="SSF56059">
    <property type="entry name" value="Glutathione synthetase ATP-binding domain-like"/>
    <property type="match status" value="1"/>
</dbReference>
<name>A0A2N0SYE6_BIFLN</name>
<accession>A0A2N0SYE6</accession>
<organism evidence="1 2">
    <name type="scientific">Bifidobacterium longum</name>
    <dbReference type="NCBI Taxonomy" id="216816"/>
    <lineage>
        <taxon>Bacteria</taxon>
        <taxon>Bacillati</taxon>
        <taxon>Actinomycetota</taxon>
        <taxon>Actinomycetes</taxon>
        <taxon>Bifidobacteriales</taxon>
        <taxon>Bifidobacteriaceae</taxon>
        <taxon>Bifidobacterium</taxon>
    </lineage>
</organism>
<sequence>MTGLAAQAPSFKTGVNGWLIDIIPQKCPPDVMDTPEPYRAAWERYVGEVVPGDGDPEDWREQAARLEAAARILPDPHVRVAGRSYGGPDPMTLAHYGVVRIRPYMDQLTLPASNVDRWDLIPALHPFLGRDVQSVPCDGDAIDVAVRGMLDRHPGAGAVVKFMLREKRLPLAFIDPDGTFEQSDEYGGKPERVPFAAWRWAGYDLALFEGEPDAALVQQRTRMRYEYRMQVIGGRPACGAGCVERYTPADNTGERYDPRMEETRNNGRIESRPDIARLYEAFAHEVAHALRDEATGPYVIDLYLDDAGRPHVIELNPQSNSGLYALDMDALLTAIRDNPEQFMPDPSRGGMPGCLGVREETCI</sequence>
<evidence type="ECO:0000313" key="2">
    <source>
        <dbReference type="Proteomes" id="UP000232654"/>
    </source>
</evidence>
<gene>
    <name evidence="1" type="ORF">APC1503_2181</name>
</gene>
<dbReference type="AlphaFoldDB" id="A0A2N0SYE6"/>
<dbReference type="RefSeq" id="WP_232781342.1">
    <property type="nucleotide sequence ID" value="NZ_PJDT01000033.1"/>
</dbReference>
<reference evidence="1 2" key="1">
    <citation type="submission" date="2017-12" db="EMBL/GenBank/DDBJ databases">
        <title>Bifidobacterium longum APC/DPC strains.</title>
        <authorList>
            <person name="Arboleya S."/>
        </authorList>
    </citation>
    <scope>NUCLEOTIDE SEQUENCE [LARGE SCALE GENOMIC DNA]</scope>
    <source>
        <strain evidence="1 2">APC1503</strain>
    </source>
</reference>
<dbReference type="Proteomes" id="UP000232654">
    <property type="component" value="Unassembled WGS sequence"/>
</dbReference>
<protein>
    <submittedName>
        <fullName evidence="1">Uncharacterized protein</fullName>
    </submittedName>
</protein>
<proteinExistence type="predicted"/>
<comment type="caution">
    <text evidence="1">The sequence shown here is derived from an EMBL/GenBank/DDBJ whole genome shotgun (WGS) entry which is preliminary data.</text>
</comment>
<evidence type="ECO:0000313" key="1">
    <source>
        <dbReference type="EMBL" id="PKC86748.1"/>
    </source>
</evidence>
<dbReference type="EMBL" id="PJDT01000033">
    <property type="protein sequence ID" value="PKC86748.1"/>
    <property type="molecule type" value="Genomic_DNA"/>
</dbReference>